<name>A0A5J4WSQ0_9EUKA</name>
<dbReference type="InterPro" id="IPR011050">
    <property type="entry name" value="Pectin_lyase_fold/virulence"/>
</dbReference>
<dbReference type="SUPFAM" id="SSF51126">
    <property type="entry name" value="Pectin lyase-like"/>
    <property type="match status" value="1"/>
</dbReference>
<organism evidence="1 2">
    <name type="scientific">Streblomastix strix</name>
    <dbReference type="NCBI Taxonomy" id="222440"/>
    <lineage>
        <taxon>Eukaryota</taxon>
        <taxon>Metamonada</taxon>
        <taxon>Preaxostyla</taxon>
        <taxon>Oxymonadida</taxon>
        <taxon>Streblomastigidae</taxon>
        <taxon>Streblomastix</taxon>
    </lineage>
</organism>
<dbReference type="PANTHER" id="PTHR11319:SF35">
    <property type="entry name" value="OUTER MEMBRANE PROTEIN PMPC-RELATED"/>
    <property type="match status" value="1"/>
</dbReference>
<dbReference type="Proteomes" id="UP000324800">
    <property type="component" value="Unassembled WGS sequence"/>
</dbReference>
<dbReference type="EMBL" id="SNRW01001066">
    <property type="protein sequence ID" value="KAA6397950.1"/>
    <property type="molecule type" value="Genomic_DNA"/>
</dbReference>
<proteinExistence type="predicted"/>
<evidence type="ECO:0000313" key="2">
    <source>
        <dbReference type="Proteomes" id="UP000324800"/>
    </source>
</evidence>
<comment type="caution">
    <text evidence="1">The sequence shown here is derived from an EMBL/GenBank/DDBJ whole genome shotgun (WGS) entry which is preliminary data.</text>
</comment>
<evidence type="ECO:0000313" key="1">
    <source>
        <dbReference type="EMBL" id="KAA6397950.1"/>
    </source>
</evidence>
<gene>
    <name evidence="1" type="ORF">EZS28_006523</name>
</gene>
<sequence length="2586" mass="277942">MIISFGILINTFDVHGADYYLQESATDSNPCTQASPCKTMDAVPVKNNLNVSPFTLFVVDKTSLSSNLTVTQKSSLRIIRNSGYSSTDLSYVEVKSGGLFTVTGKVQFMYLNFTMTSVPNQEGGVIVMRYETDNTALDVQRCVFYKCKVQADKKGGAIYARSSISASLAISYTQFIECEATSGGALYVDLFNGLDVTLNELTFDKCNANSGHGGGTQINFNQDAQGTVIFTGTNIFNECKANNGAGMYISLQRLQSSYQLTGTFQINNCESAWYGGGLYISNYYGTTNLSPTITQNIISYCTAQLSSGGIYSEVSESGQLNIANTVFQDCTAYMNTSSNIGDGGALHCSLYSGQIRITNSQFTRCQLYQSGCGGAIYFNRQSATSNISLTSTSFTDCKTLFNSSNQTFGWGGAVFLLAKVSAGSLTSTNLQMTSLSFSGCESCVGIGNNIHINSSDTPNTGQQIKGSSLITVTGVNDLYTSPNYAYDYMGINNFTAPTNIGTTSLSDHNPLFEQFFTSVVPNPSYIDATNGKDIKYCGPLKAKCKKITFAIDRNTAPPTGSAPSKDTKFELILTTTPSSDSNLKISLPTTYHNYITIQSIGYVSGGTGYTKQKISSSSNTNSLFSITGVGRIEILGLLFDNLVSTATVPLISASTSTSSSYCVTIIDCEFTLSGSSNLAHSIISINGGKVYIKQTLFKNYKFSGTNTAFVIQSSASTISIAELLKVDFTDITQSGSGSGAAINATLNSGSSLKISDSSTFARCKASSGSGGAIYSALTNGQIELNQVTFTSCESKTGAAVYSAINGTGKLTVTNQCSFASCTSSELGGAIYSTVSGGSADLNRVTMNGCKGTNGGGIYTIISGAGKLTVTNQSVFTGCQGSAGYGGAIYAQIINDASSSVCVSITGTASTFSTCTVPNDPGFGGAIFLDFASGTETKYDLTGASYSTTASTLNNAQYGKNLFIKAANLRTAVPMNDAARIKLGAINPETDFKKLMGYDGANTLAFPLYYVYTAVKSDIYHVNNAAGSYIIGSGYDNIFCGHYGWPCLTIDYSIQQTGSAAEKKIGIINEYKLGSLIQIDQSGKEVKILNSLTSTGSTTTTQSILLIEQAGKFSVTNGTLSFDKITFSININAEEGYIITGSTQSTKIQIDNCIMKTTAALSTINTGLVEVEYGILSVTNLNIKDVIIQERCVIKVNEGSNVGIVSIIGSTFENITRTGDNQKGGVIEGYLGSDNGQLKVSGTFKDCKVSNTDGYGGAIYIQISDDLLNKFDLSGTSYSGCDAQYGKSLFIDAYNLRTAVPIHTDASLTKTKIGAGSDEYEKVNLDNLMGYDGTDTSLAIPLYYVYTDINLQIYHVENADSTPNGIDNQFCGHLLWPCLRMSHAIIRTGDSTLKKIGILNEYILNEQVEINHNDKEIEIQNSLSASGTVTDIKSILNIEDNGKFLLNTGTFSFNKIIFTINENATTGYIISGTATSTQISIDNCLMNMYGSIPDYSLLTGLVELIGGSLNINNLEINDISISDSPTILIGENAGSVSVDNTQFDNILRTTSDDSIYQVGGTIEATIGGSLGQLAITNSNFIKCISQQSFQAGAVSLIVKDQRAVSISSSSFTQCESDLGSGIYAQILSGGTLTIVGTNSFICCKARLDLGAAFYSTISGTNSKLKIEDEIQFEGYIKDQDGTKQIGVGQGQGAYIDLQDNGMIEINEIIVNECKGINGGGIQINCQCSQKQTIQRIQLIDCIGTENGGGIYAIISSGEIEMNSVTISECSGLNGSGIYTSIDQSGKFTIKESCSISNCQSTSTGSGGGIYAIINSGEIEMNQITMNYCSGLNGSGGGIYAIINSGEIEMNQITMNYCSGLNGGGIYTQIDQSGKFTIKEQSTFTNCNSSNGNGGGIYVEIDFTIQSQISVQSTTFDSCQALNLIDSNIHKGYGSGIFISCINWDNINNGFNLGQVEYINCEADQGDKGLFIVMNELRELCRLGNPRGQYVRCKDYTTELSDISLLIGYRGSPNQFESATSEDLKDKISELEYYIRDSGNQWHISTLIDGIDRLSCGLKPNPCKTINYAFLLNPILFEGQYNPNTDIATMILLEDDMIDTVININTATIVGNNIAIQSENGGEGKTLSIDKIYKIGSNSESNTLFNVKGDRSKLGLYHLKMDNSLVTSTSPLILLTGDSANNIDSQLHIESCIFAQSGNTPLPELKHNLIQINGGYASIKNTQISNYLFSNGKSAINVDSITDSQEYSLILSRTSFSKIIQKGDIGGSALKATIKSGSSIQLQDYCIFEECISESGLGGAIKTEQNGGILNIKETIMKKCKALNGGGIYSSILTMQEFLIAEEVYFEECDAFSSSQSQGRGGAIYLNVGQDAPYEFTVGVNLHFNLNKASQYGRDLFILCKNIIVMKPDRRILYDMLNETYDKDNAIFGTEFAQETELGRPQMIDFDILQLMLPYYNDIVYVSKDQSISENTLKCGRIYLPCVTLSYAEGKVLTPEWTYETVPLDSTGVQQINYTFIIFRGSEITLPFETEVNNVIIRGAFPDEYLFATQRAILIFTKSGQIICSDLAQWQQQGQLERRSMILRSKVL</sequence>
<dbReference type="PANTHER" id="PTHR11319">
    <property type="entry name" value="G PROTEIN-COUPLED RECEPTOR-RELATED"/>
    <property type="match status" value="1"/>
</dbReference>
<reference evidence="1 2" key="1">
    <citation type="submission" date="2019-03" db="EMBL/GenBank/DDBJ databases">
        <title>Single cell metagenomics reveals metabolic interactions within the superorganism composed of flagellate Streblomastix strix and complex community of Bacteroidetes bacteria on its surface.</title>
        <authorList>
            <person name="Treitli S.C."/>
            <person name="Kolisko M."/>
            <person name="Husnik F."/>
            <person name="Keeling P."/>
            <person name="Hampl V."/>
        </authorList>
    </citation>
    <scope>NUCLEOTIDE SEQUENCE [LARGE SCALE GENOMIC DNA]</scope>
    <source>
        <strain evidence="1">ST1C</strain>
    </source>
</reference>
<accession>A0A5J4WSQ0</accession>
<protein>
    <submittedName>
        <fullName evidence="1">Uncharacterized protein</fullName>
    </submittedName>
</protein>